<dbReference type="Pfam" id="PF02179">
    <property type="entry name" value="BAG"/>
    <property type="match status" value="2"/>
</dbReference>
<feature type="compositionally biased region" description="Basic and acidic residues" evidence="1">
    <location>
        <begin position="86"/>
        <end position="107"/>
    </location>
</feature>
<feature type="region of interest" description="Disordered" evidence="1">
    <location>
        <begin position="485"/>
        <end position="511"/>
    </location>
</feature>
<reference evidence="3" key="2">
    <citation type="submission" date="2020-11" db="EMBL/GenBank/DDBJ databases">
        <authorList>
            <consortium name="DOE Joint Genome Institute"/>
            <person name="Kuo A."/>
            <person name="Miyauchi S."/>
            <person name="Kiss E."/>
            <person name="Drula E."/>
            <person name="Kohler A."/>
            <person name="Sanchez-Garcia M."/>
            <person name="Andreopoulos B."/>
            <person name="Barry K.W."/>
            <person name="Bonito G."/>
            <person name="Buee M."/>
            <person name="Carver A."/>
            <person name="Chen C."/>
            <person name="Cichocki N."/>
            <person name="Clum A."/>
            <person name="Culley D."/>
            <person name="Crous P.W."/>
            <person name="Fauchery L."/>
            <person name="Girlanda M."/>
            <person name="Hayes R."/>
            <person name="Keri Z."/>
            <person name="Labutti K."/>
            <person name="Lipzen A."/>
            <person name="Lombard V."/>
            <person name="Magnuson J."/>
            <person name="Maillard F."/>
            <person name="Morin E."/>
            <person name="Murat C."/>
            <person name="Nolan M."/>
            <person name="Ohm R."/>
            <person name="Pangilinan J."/>
            <person name="Pereira M."/>
            <person name="Perotto S."/>
            <person name="Peter M."/>
            <person name="Riley R."/>
            <person name="Sitrit Y."/>
            <person name="Stielow B."/>
            <person name="Szollosi G."/>
            <person name="Zifcakova L."/>
            <person name="Stursova M."/>
            <person name="Spatafora J.W."/>
            <person name="Tedersoo L."/>
            <person name="Vaario L.-M."/>
            <person name="Yamada A."/>
            <person name="Yan M."/>
            <person name="Wang P."/>
            <person name="Xu J."/>
            <person name="Bruns T."/>
            <person name="Baldrian P."/>
            <person name="Vilgalys R."/>
            <person name="Henrissat B."/>
            <person name="Grigoriev I.V."/>
            <person name="Hibbett D."/>
            <person name="Nagy L.G."/>
            <person name="Martin F.M."/>
        </authorList>
    </citation>
    <scope>NUCLEOTIDE SEQUENCE</scope>
    <source>
        <strain evidence="3">UH-Tt-Lm1</strain>
    </source>
</reference>
<evidence type="ECO:0000259" key="2">
    <source>
        <dbReference type="Pfam" id="PF02179"/>
    </source>
</evidence>
<dbReference type="InterPro" id="IPR036533">
    <property type="entry name" value="BAG_dom_sf"/>
</dbReference>
<dbReference type="PANTHER" id="PTHR33322">
    <property type="entry name" value="BAG DOMAIN CONTAINING PROTEIN, EXPRESSED"/>
    <property type="match status" value="1"/>
</dbReference>
<feature type="compositionally biased region" description="Low complexity" evidence="1">
    <location>
        <begin position="130"/>
        <end position="146"/>
    </location>
</feature>
<dbReference type="PANTHER" id="PTHR33322:SF4">
    <property type="entry name" value="BAG DOMAIN CONTAINING PROTEIN, EXPRESSED"/>
    <property type="match status" value="1"/>
</dbReference>
<dbReference type="InterPro" id="IPR003103">
    <property type="entry name" value="BAG_domain"/>
</dbReference>
<evidence type="ECO:0000313" key="3">
    <source>
        <dbReference type="EMBL" id="KAF9791858.1"/>
    </source>
</evidence>
<name>A0A9P6HPF4_9AGAM</name>
<organism evidence="3 4">
    <name type="scientific">Thelephora terrestris</name>
    <dbReference type="NCBI Taxonomy" id="56493"/>
    <lineage>
        <taxon>Eukaryota</taxon>
        <taxon>Fungi</taxon>
        <taxon>Dikarya</taxon>
        <taxon>Basidiomycota</taxon>
        <taxon>Agaricomycotina</taxon>
        <taxon>Agaricomycetes</taxon>
        <taxon>Thelephorales</taxon>
        <taxon>Thelephoraceae</taxon>
        <taxon>Thelephora</taxon>
    </lineage>
</organism>
<protein>
    <recommendedName>
        <fullName evidence="2">BAG domain-containing protein</fullName>
    </recommendedName>
</protein>
<feature type="compositionally biased region" description="Pro residues" evidence="1">
    <location>
        <begin position="151"/>
        <end position="161"/>
    </location>
</feature>
<dbReference type="OrthoDB" id="333905at2759"/>
<comment type="caution">
    <text evidence="3">The sequence shown here is derived from an EMBL/GenBank/DDBJ whole genome shotgun (WGS) entry which is preliminary data.</text>
</comment>
<dbReference type="InterPro" id="IPR040400">
    <property type="entry name" value="BAG5/6/7/8"/>
</dbReference>
<evidence type="ECO:0000313" key="4">
    <source>
        <dbReference type="Proteomes" id="UP000736335"/>
    </source>
</evidence>
<evidence type="ECO:0000256" key="1">
    <source>
        <dbReference type="SAM" id="MobiDB-lite"/>
    </source>
</evidence>
<feature type="domain" description="BAG" evidence="2">
    <location>
        <begin position="265"/>
        <end position="312"/>
    </location>
</feature>
<dbReference type="SUPFAM" id="SSF63491">
    <property type="entry name" value="BAG domain"/>
    <property type="match status" value="2"/>
</dbReference>
<accession>A0A9P6HPF4</accession>
<dbReference type="CDD" id="cd23767">
    <property type="entry name" value="IQCD"/>
    <property type="match status" value="1"/>
</dbReference>
<dbReference type="GO" id="GO:0006457">
    <property type="term" value="P:protein folding"/>
    <property type="evidence" value="ECO:0007669"/>
    <property type="project" value="TreeGrafter"/>
</dbReference>
<feature type="region of interest" description="Disordered" evidence="1">
    <location>
        <begin position="399"/>
        <end position="421"/>
    </location>
</feature>
<dbReference type="Gene3D" id="1.20.58.120">
    <property type="entry name" value="BAG domain"/>
    <property type="match status" value="2"/>
</dbReference>
<dbReference type="EMBL" id="WIUZ02000001">
    <property type="protein sequence ID" value="KAF9791858.1"/>
    <property type="molecule type" value="Genomic_DNA"/>
</dbReference>
<feature type="region of interest" description="Disordered" evidence="1">
    <location>
        <begin position="60"/>
        <end position="168"/>
    </location>
</feature>
<reference evidence="3" key="1">
    <citation type="journal article" date="2020" name="Nat. Commun.">
        <title>Large-scale genome sequencing of mycorrhizal fungi provides insights into the early evolution of symbiotic traits.</title>
        <authorList>
            <person name="Miyauchi S."/>
            <person name="Kiss E."/>
            <person name="Kuo A."/>
            <person name="Drula E."/>
            <person name="Kohler A."/>
            <person name="Sanchez-Garcia M."/>
            <person name="Morin E."/>
            <person name="Andreopoulos B."/>
            <person name="Barry K.W."/>
            <person name="Bonito G."/>
            <person name="Buee M."/>
            <person name="Carver A."/>
            <person name="Chen C."/>
            <person name="Cichocki N."/>
            <person name="Clum A."/>
            <person name="Culley D."/>
            <person name="Crous P.W."/>
            <person name="Fauchery L."/>
            <person name="Girlanda M."/>
            <person name="Hayes R.D."/>
            <person name="Keri Z."/>
            <person name="LaButti K."/>
            <person name="Lipzen A."/>
            <person name="Lombard V."/>
            <person name="Magnuson J."/>
            <person name="Maillard F."/>
            <person name="Murat C."/>
            <person name="Nolan M."/>
            <person name="Ohm R.A."/>
            <person name="Pangilinan J."/>
            <person name="Pereira M.F."/>
            <person name="Perotto S."/>
            <person name="Peter M."/>
            <person name="Pfister S."/>
            <person name="Riley R."/>
            <person name="Sitrit Y."/>
            <person name="Stielow J.B."/>
            <person name="Szollosi G."/>
            <person name="Zifcakova L."/>
            <person name="Stursova M."/>
            <person name="Spatafora J.W."/>
            <person name="Tedersoo L."/>
            <person name="Vaario L.M."/>
            <person name="Yamada A."/>
            <person name="Yan M."/>
            <person name="Wang P."/>
            <person name="Xu J."/>
            <person name="Bruns T."/>
            <person name="Baldrian P."/>
            <person name="Vilgalys R."/>
            <person name="Dunand C."/>
            <person name="Henrissat B."/>
            <person name="Grigoriev I.V."/>
            <person name="Hibbett D."/>
            <person name="Nagy L.G."/>
            <person name="Martin F.M."/>
        </authorList>
    </citation>
    <scope>NUCLEOTIDE SEQUENCE</scope>
    <source>
        <strain evidence="3">UH-Tt-Lm1</strain>
    </source>
</reference>
<proteinExistence type="predicted"/>
<keyword evidence="4" id="KW-1185">Reference proteome</keyword>
<gene>
    <name evidence="3" type="ORF">BJ322DRAFT_1102390</name>
</gene>
<dbReference type="AlphaFoldDB" id="A0A9P6HPF4"/>
<feature type="domain" description="BAG" evidence="2">
    <location>
        <begin position="428"/>
        <end position="472"/>
    </location>
</feature>
<sequence>MWFNQPTYNSYTPYNYGYSSFEDPYSRAVARERAAREREAAARHADFLRWQQMQDAARSPYNSYLSDDDDGSYIPYNPRGYGYTPHTHEDLKGRQVLERQPRPESARQAKLNRRREAPEEPASASTPHLSIPISSPGGPSSPTEPTRLPKRPSPPPSPKPATPEATPEQIRAARMIQEFYRNRMARRQALAPIAEISTQFEKLKSAFSPPRQLDYRGDTPEDTISIPVSSESFVHASSIPTPFADADYASETSKSNPPLAYTSNNKVLHEYVENLNRLVDTLDTVECGGHATVREQRKQLIRSVEAEAQRIDRWIAEVWNLAQAQPESQPSSQPPPQPTMVDAFYQDRRTRQQALASIAEISTKFEQFKSAFSPPPQLDYSGTTPISIPVSPESFVHASSIPPSFGDEDTETSKSNPPLAYTSNNRAVLGYVENLGRLLVELDRVECGGHAMVREQRKQLIRSVEAEAQRMDRWIAEVWNLAQPHAQVQPESQGSRQTRPRPTVEEVFEES</sequence>
<dbReference type="GO" id="GO:0051087">
    <property type="term" value="F:protein-folding chaperone binding"/>
    <property type="evidence" value="ECO:0007669"/>
    <property type="project" value="InterPro"/>
</dbReference>
<dbReference type="Proteomes" id="UP000736335">
    <property type="component" value="Unassembled WGS sequence"/>
</dbReference>